<accession>E7GEN7</accession>
<dbReference type="GeneID" id="78231553"/>
<dbReference type="EMBL" id="ADKX01000046">
    <property type="protein sequence ID" value="EFW03488.1"/>
    <property type="molecule type" value="Genomic_DNA"/>
</dbReference>
<keyword evidence="2" id="KW-1185">Reference proteome</keyword>
<protein>
    <submittedName>
        <fullName evidence="1">Uncharacterized protein</fullName>
    </submittedName>
</protein>
<comment type="caution">
    <text evidence="1">The sequence shown here is derived from an EMBL/GenBank/DDBJ whole genome shotgun (WGS) entry which is preliminary data.</text>
</comment>
<dbReference type="RefSeq" id="WP_008790261.1">
    <property type="nucleotide sequence ID" value="NZ_AKCB01000004.1"/>
</dbReference>
<sequence>MSFDLCNPMVLSNAIIFHNSIENQINTYYNNDCYNSPAFYYYENDEIIRKKSAVLEYQRPIPIKDTLNTPLTIENILTGKEYVKIVMGLMESDKTLIVSVLLKNPSQSEIAKINLFIDEQIQDVKITNSDIHKVITIFSGHYSSQIEQIILRCKKNCMKHENKIVIQEWT</sequence>
<organism evidence="1 2">
    <name type="scientific">Coprobacillus cateniformis</name>
    <dbReference type="NCBI Taxonomy" id="100884"/>
    <lineage>
        <taxon>Bacteria</taxon>
        <taxon>Bacillati</taxon>
        <taxon>Bacillota</taxon>
        <taxon>Erysipelotrichia</taxon>
        <taxon>Erysipelotrichales</taxon>
        <taxon>Coprobacillaceae</taxon>
        <taxon>Coprobacillus</taxon>
    </lineage>
</organism>
<evidence type="ECO:0000313" key="1">
    <source>
        <dbReference type="EMBL" id="EFW03488.1"/>
    </source>
</evidence>
<dbReference type="AlphaFoldDB" id="E7GEN7"/>
<evidence type="ECO:0000313" key="2">
    <source>
        <dbReference type="Proteomes" id="UP000003157"/>
    </source>
</evidence>
<name>E7GEN7_9FIRM</name>
<reference evidence="1 2" key="1">
    <citation type="submission" date="2010-12" db="EMBL/GenBank/DDBJ databases">
        <title>The Genome Sequence of Coprobacillus sp. strain 29_1.</title>
        <authorList>
            <consortium name="The Broad Institute Genome Sequencing Platform"/>
            <person name="Earl A."/>
            <person name="Ward D."/>
            <person name="Feldgarden M."/>
            <person name="Gevers D."/>
            <person name="Daigneault M."/>
            <person name="Sibley C.D."/>
            <person name="White A."/>
            <person name="Strauss J."/>
            <person name="Allen-Vercoe E."/>
            <person name="Young S.K."/>
            <person name="Zeng Q."/>
            <person name="Gargeya S."/>
            <person name="Fitzgerald M."/>
            <person name="Haas B."/>
            <person name="Abouelleil A."/>
            <person name="Alvarado L."/>
            <person name="Arachchi H.M."/>
            <person name="Berlin A."/>
            <person name="Brown A."/>
            <person name="Chapman S.B."/>
            <person name="Chen Z."/>
            <person name="Dunbar C."/>
            <person name="Freedman E."/>
            <person name="Gearin G."/>
            <person name="Gellesch M."/>
            <person name="Goldberg J."/>
            <person name="Griggs A."/>
            <person name="Gujja S."/>
            <person name="Heilman E."/>
            <person name="Heiman D."/>
            <person name="Howarth C."/>
            <person name="Larson L."/>
            <person name="Lui A."/>
            <person name="MacDonald P.J.P."/>
            <person name="Mehta T."/>
            <person name="Montmayeur A."/>
            <person name="Murphy C."/>
            <person name="Neiman D."/>
            <person name="Pearson M."/>
            <person name="Priest M."/>
            <person name="Roberts A."/>
            <person name="Saif S."/>
            <person name="Shea T."/>
            <person name="Shenoy N."/>
            <person name="Sisk P."/>
            <person name="Stolte C."/>
            <person name="Sykes S."/>
            <person name="White J."/>
            <person name="Yandava C."/>
            <person name="Nusbaum C."/>
            <person name="Birren B."/>
        </authorList>
    </citation>
    <scope>NUCLEOTIDE SEQUENCE [LARGE SCALE GENOMIC DNA]</scope>
    <source>
        <strain evidence="1 2">29_1</strain>
    </source>
</reference>
<dbReference type="Proteomes" id="UP000003157">
    <property type="component" value="Unassembled WGS sequence"/>
</dbReference>
<dbReference type="HOGENOM" id="CLU_1568080_0_0_9"/>
<gene>
    <name evidence="1" type="ORF">HMPREF9488_03179</name>
</gene>
<proteinExistence type="predicted"/>